<keyword evidence="1" id="KW-0732">Signal</keyword>
<evidence type="ECO:0000313" key="3">
    <source>
        <dbReference type="EMBL" id="MCO5976561.1"/>
    </source>
</evidence>
<evidence type="ECO:0000313" key="4">
    <source>
        <dbReference type="Proteomes" id="UP001204851"/>
    </source>
</evidence>
<accession>A0ABT1BK30</accession>
<dbReference type="Gene3D" id="2.160.20.120">
    <property type="match status" value="1"/>
</dbReference>
<feature type="domain" description="Putative auto-transporter adhesin head GIN" evidence="2">
    <location>
        <begin position="51"/>
        <end position="233"/>
    </location>
</feature>
<gene>
    <name evidence="3" type="ORF">M0L44_07535</name>
</gene>
<keyword evidence="4" id="KW-1185">Reference proteome</keyword>
<dbReference type="RefSeq" id="WP_252769028.1">
    <property type="nucleotide sequence ID" value="NZ_JAMXMC010000004.1"/>
</dbReference>
<reference evidence="3 4" key="1">
    <citation type="submission" date="2022-06" db="EMBL/GenBank/DDBJ databases">
        <title>Ideonella sp. NS12-5 Genome sequencing and assembly.</title>
        <authorList>
            <person name="Jung Y."/>
        </authorList>
    </citation>
    <scope>NUCLEOTIDE SEQUENCE [LARGE SCALE GENOMIC DNA]</scope>
    <source>
        <strain evidence="3 4">NS12-5</strain>
    </source>
</reference>
<feature type="signal peptide" evidence="1">
    <location>
        <begin position="1"/>
        <end position="27"/>
    </location>
</feature>
<dbReference type="InterPro" id="IPR021255">
    <property type="entry name" value="DUF2807"/>
</dbReference>
<dbReference type="PANTHER" id="PTHR39200">
    <property type="entry name" value="HYPOTHETICAL EXPORTED PROTEIN"/>
    <property type="match status" value="1"/>
</dbReference>
<proteinExistence type="predicted"/>
<dbReference type="Pfam" id="PF10988">
    <property type="entry name" value="DUF2807"/>
    <property type="match status" value="1"/>
</dbReference>
<evidence type="ECO:0000256" key="1">
    <source>
        <dbReference type="SAM" id="SignalP"/>
    </source>
</evidence>
<evidence type="ECO:0000259" key="2">
    <source>
        <dbReference type="Pfam" id="PF10988"/>
    </source>
</evidence>
<dbReference type="Proteomes" id="UP001204851">
    <property type="component" value="Unassembled WGS sequence"/>
</dbReference>
<protein>
    <submittedName>
        <fullName evidence="3">DUF2807 domain-containing protein</fullName>
    </submittedName>
</protein>
<dbReference type="EMBL" id="JAMXMC010000004">
    <property type="protein sequence ID" value="MCO5976561.1"/>
    <property type="molecule type" value="Genomic_DNA"/>
</dbReference>
<dbReference type="PANTHER" id="PTHR39200:SF1">
    <property type="entry name" value="AUTO-TRANSPORTER ADHESIN HEAD GIN DOMAIN-CONTAINING PROTEIN-RELATED"/>
    <property type="match status" value="1"/>
</dbReference>
<name>A0ABT1BK30_9BURK</name>
<sequence length="249" mass="25592">MPTLSRRHLLALPLLATSLALSTGAHAWSWSPGSAVEGSGKIVEDTRSVPAFQKLRLDGSFDVRVQIGAPAKVVVRADDNLQALIVTRVEGDTLVVGTEREQNVHSRSKVLVTVVAPSLSAASLRGSGDLSIEGATGGPFELSLSGSGDVRMGSTNLSRLSVTLAGSGDVKLQGRAETASLSIAGSGDIHAADLQTRNAKVSIAGSGDAEVQASDLLDVNIAGSGDVRYAGSPRVQRQLAGSGEVRPLH</sequence>
<feature type="chain" id="PRO_5046741583" evidence="1">
    <location>
        <begin position="28"/>
        <end position="249"/>
    </location>
</feature>
<comment type="caution">
    <text evidence="3">The sequence shown here is derived from an EMBL/GenBank/DDBJ whole genome shotgun (WGS) entry which is preliminary data.</text>
</comment>
<organism evidence="3 4">
    <name type="scientific">Ideonella oryzae</name>
    <dbReference type="NCBI Taxonomy" id="2937441"/>
    <lineage>
        <taxon>Bacteria</taxon>
        <taxon>Pseudomonadati</taxon>
        <taxon>Pseudomonadota</taxon>
        <taxon>Betaproteobacteria</taxon>
        <taxon>Burkholderiales</taxon>
        <taxon>Sphaerotilaceae</taxon>
        <taxon>Ideonella</taxon>
    </lineage>
</organism>